<evidence type="ECO:0000256" key="1">
    <source>
        <dbReference type="SAM" id="MobiDB-lite"/>
    </source>
</evidence>
<name>A0ABN9NGG4_9MYCO</name>
<feature type="compositionally biased region" description="Basic and acidic residues" evidence="1">
    <location>
        <begin position="215"/>
        <end position="226"/>
    </location>
</feature>
<dbReference type="Proteomes" id="UP001190464">
    <property type="component" value="Chromosome"/>
</dbReference>
<evidence type="ECO:0000313" key="3">
    <source>
        <dbReference type="Proteomes" id="UP001190464"/>
    </source>
</evidence>
<evidence type="ECO:0000313" key="2">
    <source>
        <dbReference type="EMBL" id="CAJ1504238.1"/>
    </source>
</evidence>
<reference evidence="2 3" key="1">
    <citation type="submission" date="2023-08" db="EMBL/GenBank/DDBJ databases">
        <authorList>
            <person name="Folkvardsen B D."/>
            <person name="Norman A."/>
        </authorList>
    </citation>
    <scope>NUCLEOTIDE SEQUENCE [LARGE SCALE GENOMIC DNA]</scope>
    <source>
        <strain evidence="2 3">Mu0102</strain>
    </source>
</reference>
<accession>A0ABN9NGG4</accession>
<sequence>MNLAALTRRRPAQSATESPASGAPSPAPSQDEQRRRRRAWLRVHYSGTFDLSAEVAAIVIPLADEMTALPRPVAMRFEVDEIADTVHELLSAVVGMLAESRQLDKAAHARTAQAARDLAQRPREPQINDKMLIAGTWAALLIDHVSPHADDFAAYLGRAVPPKDPRLTGPSASERLESALRVLDSAALDLQRRLPKVAARQALPSIEDVNAANKARRETARAEKTLTKMRVAQ</sequence>
<feature type="region of interest" description="Disordered" evidence="1">
    <location>
        <begin position="214"/>
        <end position="233"/>
    </location>
</feature>
<feature type="compositionally biased region" description="Low complexity" evidence="1">
    <location>
        <begin position="14"/>
        <end position="24"/>
    </location>
</feature>
<gene>
    <name evidence="2" type="ORF">MU0102_002194</name>
</gene>
<dbReference type="EMBL" id="OY726398">
    <property type="protein sequence ID" value="CAJ1504238.1"/>
    <property type="molecule type" value="Genomic_DNA"/>
</dbReference>
<organism evidence="2 3">
    <name type="scientific">[Mycobacterium] holstebronense</name>
    <dbReference type="NCBI Taxonomy" id="3064288"/>
    <lineage>
        <taxon>Bacteria</taxon>
        <taxon>Bacillati</taxon>
        <taxon>Actinomycetota</taxon>
        <taxon>Actinomycetes</taxon>
        <taxon>Mycobacteriales</taxon>
        <taxon>Mycobacteriaceae</taxon>
        <taxon>Mycolicibacterium</taxon>
    </lineage>
</organism>
<keyword evidence="3" id="KW-1185">Reference proteome</keyword>
<proteinExistence type="predicted"/>
<protein>
    <submittedName>
        <fullName evidence="2">Uncharacterized protein</fullName>
    </submittedName>
</protein>
<dbReference type="RefSeq" id="WP_308486857.1">
    <property type="nucleotide sequence ID" value="NZ_OY726398.1"/>
</dbReference>
<feature type="region of interest" description="Disordered" evidence="1">
    <location>
        <begin position="1"/>
        <end position="35"/>
    </location>
</feature>